<gene>
    <name evidence="1" type="ORF">PUN28_001433</name>
</gene>
<keyword evidence="2" id="KW-1185">Reference proteome</keyword>
<sequence>MDRARMALRRCPEMHCKHLAEILSSRVFHFCLSFSSPVRAAVERQSLRNFRRGARLELQMTFDGKRCYGLETSYLSASGILSLLLLHVSRYRPGDLNSFGAGTAKHISV</sequence>
<dbReference type="AlphaFoldDB" id="A0AAW2H5E8"/>
<name>A0AAW2H5E8_9HYME</name>
<dbReference type="EMBL" id="JADYXP020000001">
    <property type="protein sequence ID" value="KAL0134623.1"/>
    <property type="molecule type" value="Genomic_DNA"/>
</dbReference>
<dbReference type="Proteomes" id="UP001430953">
    <property type="component" value="Unassembled WGS sequence"/>
</dbReference>
<evidence type="ECO:0000313" key="2">
    <source>
        <dbReference type="Proteomes" id="UP001430953"/>
    </source>
</evidence>
<proteinExistence type="predicted"/>
<organism evidence="1 2">
    <name type="scientific">Cardiocondyla obscurior</name>
    <dbReference type="NCBI Taxonomy" id="286306"/>
    <lineage>
        <taxon>Eukaryota</taxon>
        <taxon>Metazoa</taxon>
        <taxon>Ecdysozoa</taxon>
        <taxon>Arthropoda</taxon>
        <taxon>Hexapoda</taxon>
        <taxon>Insecta</taxon>
        <taxon>Pterygota</taxon>
        <taxon>Neoptera</taxon>
        <taxon>Endopterygota</taxon>
        <taxon>Hymenoptera</taxon>
        <taxon>Apocrita</taxon>
        <taxon>Aculeata</taxon>
        <taxon>Formicoidea</taxon>
        <taxon>Formicidae</taxon>
        <taxon>Myrmicinae</taxon>
        <taxon>Cardiocondyla</taxon>
    </lineage>
</organism>
<evidence type="ECO:0000313" key="1">
    <source>
        <dbReference type="EMBL" id="KAL0134623.1"/>
    </source>
</evidence>
<comment type="caution">
    <text evidence="1">The sequence shown here is derived from an EMBL/GenBank/DDBJ whole genome shotgun (WGS) entry which is preliminary data.</text>
</comment>
<accession>A0AAW2H5E8</accession>
<reference evidence="1 2" key="1">
    <citation type="submission" date="2023-03" db="EMBL/GenBank/DDBJ databases">
        <title>High recombination rates correlate with genetic variation in Cardiocondyla obscurior ants.</title>
        <authorList>
            <person name="Errbii M."/>
        </authorList>
    </citation>
    <scope>NUCLEOTIDE SEQUENCE [LARGE SCALE GENOMIC DNA]</scope>
    <source>
        <strain evidence="1">Alpha-2009</strain>
        <tissue evidence="1">Whole body</tissue>
    </source>
</reference>
<protein>
    <submittedName>
        <fullName evidence="1">Uncharacterized protein</fullName>
    </submittedName>
</protein>